<dbReference type="EMBL" id="KN549218">
    <property type="protein sequence ID" value="KHJ99491.1"/>
    <property type="molecule type" value="Genomic_DNA"/>
</dbReference>
<dbReference type="AlphaFoldDB" id="A0A0B1TTM1"/>
<gene>
    <name evidence="1" type="ORF">OESDEN_00527</name>
</gene>
<name>A0A0B1TTM1_OESDE</name>
<evidence type="ECO:0000313" key="1">
    <source>
        <dbReference type="EMBL" id="KHJ99491.1"/>
    </source>
</evidence>
<reference evidence="1 2" key="1">
    <citation type="submission" date="2014-03" db="EMBL/GenBank/DDBJ databases">
        <title>Draft genome of the hookworm Oesophagostomum dentatum.</title>
        <authorList>
            <person name="Mitreva M."/>
        </authorList>
    </citation>
    <scope>NUCLEOTIDE SEQUENCE [LARGE SCALE GENOMIC DNA]</scope>
    <source>
        <strain evidence="1 2">OD-Hann</strain>
    </source>
</reference>
<organism evidence="1 2">
    <name type="scientific">Oesophagostomum dentatum</name>
    <name type="common">Nodular worm</name>
    <dbReference type="NCBI Taxonomy" id="61180"/>
    <lineage>
        <taxon>Eukaryota</taxon>
        <taxon>Metazoa</taxon>
        <taxon>Ecdysozoa</taxon>
        <taxon>Nematoda</taxon>
        <taxon>Chromadorea</taxon>
        <taxon>Rhabditida</taxon>
        <taxon>Rhabditina</taxon>
        <taxon>Rhabditomorpha</taxon>
        <taxon>Strongyloidea</taxon>
        <taxon>Strongylidae</taxon>
        <taxon>Oesophagostomum</taxon>
    </lineage>
</organism>
<accession>A0A0B1TTM1</accession>
<evidence type="ECO:0000313" key="2">
    <source>
        <dbReference type="Proteomes" id="UP000053660"/>
    </source>
</evidence>
<sequence>MGDEDRPLWERVLSLDWMGILEWIYDHLPFEDDHPDTAVCDYSMRVLLYDLLLLTVLLLCDLVPKATSSSQSRKNRIHHVSVSTPTPLQSISFSAQFPICRVLCLVDFITGYLLFSTANSAFICNLS</sequence>
<keyword evidence="2" id="KW-1185">Reference proteome</keyword>
<dbReference type="Proteomes" id="UP000053660">
    <property type="component" value="Unassembled WGS sequence"/>
</dbReference>
<protein>
    <submittedName>
        <fullName evidence="1">Uncharacterized protein</fullName>
    </submittedName>
</protein>
<proteinExistence type="predicted"/>
<dbReference type="OrthoDB" id="5855660at2759"/>